<keyword evidence="4 7" id="KW-0067">ATP-binding</keyword>
<reference evidence="9 10" key="1">
    <citation type="journal article" date="2015" name="Nature">
        <title>rRNA introns, odd ribosomes, and small enigmatic genomes across a large radiation of phyla.</title>
        <authorList>
            <person name="Brown C.T."/>
            <person name="Hug L.A."/>
            <person name="Thomas B.C."/>
            <person name="Sharon I."/>
            <person name="Castelle C.J."/>
            <person name="Singh A."/>
            <person name="Wilkins M.J."/>
            <person name="Williams K.H."/>
            <person name="Banfield J.F."/>
        </authorList>
    </citation>
    <scope>NUCLEOTIDE SEQUENCE [LARGE SCALE GENOMIC DNA]</scope>
</reference>
<keyword evidence="2 7" id="KW-0436">Ligase</keyword>
<evidence type="ECO:0000256" key="1">
    <source>
        <dbReference type="ARBA" id="ARBA00008069"/>
    </source>
</evidence>
<dbReference type="GO" id="GO:0016740">
    <property type="term" value="F:transferase activity"/>
    <property type="evidence" value="ECO:0007669"/>
    <property type="project" value="UniProtKB-KW"/>
</dbReference>
<dbReference type="PANTHER" id="PTHR11895">
    <property type="entry name" value="TRANSAMIDASE"/>
    <property type="match status" value="1"/>
</dbReference>
<evidence type="ECO:0000256" key="3">
    <source>
        <dbReference type="ARBA" id="ARBA00022741"/>
    </source>
</evidence>
<dbReference type="EC" id="6.3.5.7" evidence="7"/>
<dbReference type="PATRIC" id="fig|1618660.3.peg.302"/>
<feature type="domain" description="Amidase" evidence="8">
    <location>
        <begin position="25"/>
        <end position="474"/>
    </location>
</feature>
<protein>
    <recommendedName>
        <fullName evidence="7">Glutamyl-tRNA(Gln) amidotransferase subunit A</fullName>
        <shortName evidence="7">Glu-ADT subunit A</shortName>
        <ecNumber evidence="7">6.3.5.7</ecNumber>
    </recommendedName>
</protein>
<comment type="subunit">
    <text evidence="7">Heterotrimer of A, B and C subunits.</text>
</comment>
<dbReference type="EMBL" id="LCPF01000001">
    <property type="protein sequence ID" value="KKU91690.1"/>
    <property type="molecule type" value="Genomic_DNA"/>
</dbReference>
<dbReference type="PANTHER" id="PTHR11895:SF151">
    <property type="entry name" value="GLUTAMYL-TRNA(GLN) AMIDOTRANSFERASE SUBUNIT A"/>
    <property type="match status" value="1"/>
</dbReference>
<sequence length="485" mass="52857">MAHLHDLTLKSFHAGLLRKDFSALEIARDFFDYIDLHDKKIHAYLSLLKDEAVKQASEVDVALAKEGELGFLAGAPLAIKDNMLIDGTQTTAASKILENYTAAYDAAVIGKLKAEKAVFLGKTNLDEFAMGSSTENSAYGATINPYDESRVPGGSSGGSAAAVAANMALAALGSDTGGSVRQPAAFCGVVGLKPTYGAVSRHGLIAMASSLDQIGPITKTVEDAAILFQAIRGKDEFDSTSVNNAYEDILEPPELEKIRKLKIGIPKEYFTNDLESGVAEAVEQAIRNFKSLKIEFKEVSLPHTKYALSVYYIIMPAEVSTNLARFDGIRYARLKEAEKAKNLLEIYLEQKSRGFGAESKRRILLGTFVLSAGYYDAYYGKAQRVRRLIKNDFDSAFKEVDVILAPTTPDAAFKLGEKTADPLQMYLSDIFTIPASLTGLPAISIPVKKYSLADRELPVGFQLIGRPFREKDILDLGQFYEKIGS</sequence>
<gene>
    <name evidence="7" type="primary">gatA</name>
    <name evidence="9" type="ORF">UY23_C0001G0296</name>
</gene>
<evidence type="ECO:0000256" key="5">
    <source>
        <dbReference type="ARBA" id="ARBA00022917"/>
    </source>
</evidence>
<comment type="similarity">
    <text evidence="1 7">Belongs to the amidase family. GatA subfamily.</text>
</comment>
<organism evidence="9 10">
    <name type="scientific">Candidatus Jorgensenbacteria bacterium GW2011_GWA1_48_11</name>
    <dbReference type="NCBI Taxonomy" id="1618660"/>
    <lineage>
        <taxon>Bacteria</taxon>
        <taxon>Candidatus Joergenseniibacteriota</taxon>
    </lineage>
</organism>
<dbReference type="AlphaFoldDB" id="A0A0G1XBL4"/>
<feature type="active site" description="Acyl-ester intermediate" evidence="7">
    <location>
        <position position="179"/>
    </location>
</feature>
<comment type="function">
    <text evidence="7">Allows the formation of correctly charged Gln-tRNA(Gln) through the transamidation of misacylated Glu-tRNA(Gln) in organisms which lack glutaminyl-tRNA synthetase. The reaction takes place in the presence of glutamine and ATP through an activated gamma-phospho-Glu-tRNA(Gln).</text>
</comment>
<evidence type="ECO:0000256" key="7">
    <source>
        <dbReference type="HAMAP-Rule" id="MF_00120"/>
    </source>
</evidence>
<proteinExistence type="inferred from homology"/>
<keyword evidence="3 7" id="KW-0547">Nucleotide-binding</keyword>
<keyword evidence="9" id="KW-0808">Transferase</keyword>
<comment type="catalytic activity">
    <reaction evidence="6 7">
        <text>L-glutamyl-tRNA(Gln) + L-glutamine + ATP + H2O = L-glutaminyl-tRNA(Gln) + L-glutamate + ADP + phosphate + H(+)</text>
        <dbReference type="Rhea" id="RHEA:17521"/>
        <dbReference type="Rhea" id="RHEA-COMP:9681"/>
        <dbReference type="Rhea" id="RHEA-COMP:9684"/>
        <dbReference type="ChEBI" id="CHEBI:15377"/>
        <dbReference type="ChEBI" id="CHEBI:15378"/>
        <dbReference type="ChEBI" id="CHEBI:29985"/>
        <dbReference type="ChEBI" id="CHEBI:30616"/>
        <dbReference type="ChEBI" id="CHEBI:43474"/>
        <dbReference type="ChEBI" id="CHEBI:58359"/>
        <dbReference type="ChEBI" id="CHEBI:78520"/>
        <dbReference type="ChEBI" id="CHEBI:78521"/>
        <dbReference type="ChEBI" id="CHEBI:456216"/>
        <dbReference type="EC" id="6.3.5.7"/>
    </reaction>
</comment>
<dbReference type="Proteomes" id="UP000034956">
    <property type="component" value="Unassembled WGS sequence"/>
</dbReference>
<name>A0A0G1XBL4_9BACT</name>
<comment type="caution">
    <text evidence="9">The sequence shown here is derived from an EMBL/GenBank/DDBJ whole genome shotgun (WGS) entry which is preliminary data.</text>
</comment>
<evidence type="ECO:0000313" key="9">
    <source>
        <dbReference type="EMBL" id="KKU91690.1"/>
    </source>
</evidence>
<dbReference type="PROSITE" id="PS00571">
    <property type="entry name" value="AMIDASES"/>
    <property type="match status" value="1"/>
</dbReference>
<evidence type="ECO:0000259" key="8">
    <source>
        <dbReference type="Pfam" id="PF01425"/>
    </source>
</evidence>
<evidence type="ECO:0000256" key="4">
    <source>
        <dbReference type="ARBA" id="ARBA00022840"/>
    </source>
</evidence>
<dbReference type="InterPro" id="IPR036928">
    <property type="entry name" value="AS_sf"/>
</dbReference>
<dbReference type="GO" id="GO:0006412">
    <property type="term" value="P:translation"/>
    <property type="evidence" value="ECO:0007669"/>
    <property type="project" value="UniProtKB-UniRule"/>
</dbReference>
<dbReference type="GO" id="GO:0050567">
    <property type="term" value="F:glutaminyl-tRNA synthase (glutamine-hydrolyzing) activity"/>
    <property type="evidence" value="ECO:0007669"/>
    <property type="project" value="UniProtKB-UniRule"/>
</dbReference>
<keyword evidence="5 7" id="KW-0648">Protein biosynthesis</keyword>
<dbReference type="GO" id="GO:0005524">
    <property type="term" value="F:ATP binding"/>
    <property type="evidence" value="ECO:0007669"/>
    <property type="project" value="UniProtKB-KW"/>
</dbReference>
<dbReference type="InterPro" id="IPR004412">
    <property type="entry name" value="GatA"/>
</dbReference>
<evidence type="ECO:0000313" key="10">
    <source>
        <dbReference type="Proteomes" id="UP000034956"/>
    </source>
</evidence>
<dbReference type="InterPro" id="IPR000120">
    <property type="entry name" value="Amidase"/>
</dbReference>
<feature type="active site" description="Charge relay system" evidence="7">
    <location>
        <position position="80"/>
    </location>
</feature>
<dbReference type="InterPro" id="IPR020556">
    <property type="entry name" value="Amidase_CS"/>
</dbReference>
<feature type="active site" description="Charge relay system" evidence="7">
    <location>
        <position position="155"/>
    </location>
</feature>
<dbReference type="InterPro" id="IPR023631">
    <property type="entry name" value="Amidase_dom"/>
</dbReference>
<accession>A0A0G1XBL4</accession>
<dbReference type="HAMAP" id="MF_00120">
    <property type="entry name" value="GatA"/>
    <property type="match status" value="1"/>
</dbReference>
<dbReference type="NCBIfam" id="TIGR00132">
    <property type="entry name" value="gatA"/>
    <property type="match status" value="1"/>
</dbReference>
<evidence type="ECO:0000256" key="2">
    <source>
        <dbReference type="ARBA" id="ARBA00022598"/>
    </source>
</evidence>
<evidence type="ECO:0000256" key="6">
    <source>
        <dbReference type="ARBA" id="ARBA00047407"/>
    </source>
</evidence>
<dbReference type="Pfam" id="PF01425">
    <property type="entry name" value="Amidase"/>
    <property type="match status" value="1"/>
</dbReference>
<dbReference type="SUPFAM" id="SSF75304">
    <property type="entry name" value="Amidase signature (AS) enzymes"/>
    <property type="match status" value="1"/>
</dbReference>
<dbReference type="GO" id="GO:0030956">
    <property type="term" value="C:glutamyl-tRNA(Gln) amidotransferase complex"/>
    <property type="evidence" value="ECO:0007669"/>
    <property type="project" value="InterPro"/>
</dbReference>
<dbReference type="Gene3D" id="3.90.1300.10">
    <property type="entry name" value="Amidase signature (AS) domain"/>
    <property type="match status" value="1"/>
</dbReference>